<feature type="chain" id="PRO_5046893447" description="Hydrophobin" evidence="2">
    <location>
        <begin position="19"/>
        <end position="96"/>
    </location>
</feature>
<feature type="signal peptide" evidence="2">
    <location>
        <begin position="1"/>
        <end position="18"/>
    </location>
</feature>
<evidence type="ECO:0008006" key="5">
    <source>
        <dbReference type="Google" id="ProtNLM"/>
    </source>
</evidence>
<sequence length="96" mass="10552">MLLASAFLLSDPFTTAFAHRQSHTSYLFVSNYYQFTYFVSVSLYIFISIENGAVSKARVCPAEETTVGPPDICCGNECVGVWGKAIVSVVQRLIGF</sequence>
<gene>
    <name evidence="3" type="ORF">F5050DRAFT_833039</name>
</gene>
<keyword evidence="2" id="KW-0732">Signal</keyword>
<reference evidence="3" key="1">
    <citation type="submission" date="2022-08" db="EMBL/GenBank/DDBJ databases">
        <authorList>
            <consortium name="DOE Joint Genome Institute"/>
            <person name="Min B."/>
            <person name="Riley R."/>
            <person name="Sierra-Patev S."/>
            <person name="Naranjo-Ortiz M."/>
            <person name="Looney B."/>
            <person name="Konkel Z."/>
            <person name="Slot J.C."/>
            <person name="Sakamoto Y."/>
            <person name="Steenwyk J.L."/>
            <person name="Rokas A."/>
            <person name="Carro J."/>
            <person name="Camarero S."/>
            <person name="Ferreira P."/>
            <person name="Molpeceres G."/>
            <person name="Ruiz-Duenas F.J."/>
            <person name="Serrano A."/>
            <person name="Henrissat B."/>
            <person name="Drula E."/>
            <person name="Hughes K.W."/>
            <person name="Mata J.L."/>
            <person name="Ishikawa N.K."/>
            <person name="Vargas-Isla R."/>
            <person name="Ushijima S."/>
            <person name="Smith C.A."/>
            <person name="Ahrendt S."/>
            <person name="Andreopoulos W."/>
            <person name="He G."/>
            <person name="Labutti K."/>
            <person name="Lipzen A."/>
            <person name="Ng V."/>
            <person name="Sandor L."/>
            <person name="Barry K."/>
            <person name="Martinez A.T."/>
            <person name="Xiao Y."/>
            <person name="Gibbons J.G."/>
            <person name="Terashima K."/>
            <person name="Hibbett D.S."/>
            <person name="Grigoriev I.V."/>
        </authorList>
    </citation>
    <scope>NUCLEOTIDE SEQUENCE</scope>
    <source>
        <strain evidence="3">TFB10827</strain>
    </source>
</reference>
<keyword evidence="4" id="KW-1185">Reference proteome</keyword>
<organism evidence="3 4">
    <name type="scientific">Lentinula boryana</name>
    <dbReference type="NCBI Taxonomy" id="40481"/>
    <lineage>
        <taxon>Eukaryota</taxon>
        <taxon>Fungi</taxon>
        <taxon>Dikarya</taxon>
        <taxon>Basidiomycota</taxon>
        <taxon>Agaricomycotina</taxon>
        <taxon>Agaricomycetes</taxon>
        <taxon>Agaricomycetidae</taxon>
        <taxon>Agaricales</taxon>
        <taxon>Marasmiineae</taxon>
        <taxon>Omphalotaceae</taxon>
        <taxon>Lentinula</taxon>
    </lineage>
</organism>
<comment type="caution">
    <text evidence="3">The sequence shown here is derived from an EMBL/GenBank/DDBJ whole genome shotgun (WGS) entry which is preliminary data.</text>
</comment>
<protein>
    <recommendedName>
        <fullName evidence="5">Hydrophobin</fullName>
    </recommendedName>
</protein>
<dbReference type="Proteomes" id="UP001163828">
    <property type="component" value="Unassembled WGS sequence"/>
</dbReference>
<keyword evidence="1" id="KW-1133">Transmembrane helix</keyword>
<feature type="transmembrane region" description="Helical" evidence="1">
    <location>
        <begin position="28"/>
        <end position="47"/>
    </location>
</feature>
<evidence type="ECO:0000313" key="4">
    <source>
        <dbReference type="Proteomes" id="UP001163828"/>
    </source>
</evidence>
<evidence type="ECO:0000256" key="2">
    <source>
        <dbReference type="SAM" id="SignalP"/>
    </source>
</evidence>
<evidence type="ECO:0000313" key="3">
    <source>
        <dbReference type="EMBL" id="KAJ3992924.1"/>
    </source>
</evidence>
<evidence type="ECO:0000256" key="1">
    <source>
        <dbReference type="SAM" id="Phobius"/>
    </source>
</evidence>
<accession>A0ABQ8Q4V3</accession>
<proteinExistence type="predicted"/>
<keyword evidence="1" id="KW-0812">Transmembrane</keyword>
<keyword evidence="1" id="KW-0472">Membrane</keyword>
<name>A0ABQ8Q4V3_9AGAR</name>
<dbReference type="EMBL" id="MU790809">
    <property type="protein sequence ID" value="KAJ3992924.1"/>
    <property type="molecule type" value="Genomic_DNA"/>
</dbReference>